<evidence type="ECO:0000256" key="3">
    <source>
        <dbReference type="ARBA" id="ARBA00006929"/>
    </source>
</evidence>
<keyword evidence="11" id="KW-0282">Flagellum</keyword>
<evidence type="ECO:0000256" key="7">
    <source>
        <dbReference type="ARBA" id="ARBA00023139"/>
    </source>
</evidence>
<evidence type="ECO:0000256" key="4">
    <source>
        <dbReference type="ARBA" id="ARBA00011439"/>
    </source>
</evidence>
<evidence type="ECO:0000313" key="11">
    <source>
        <dbReference type="EMBL" id="RUR29197.1"/>
    </source>
</evidence>
<evidence type="ECO:0000313" key="12">
    <source>
        <dbReference type="Proteomes" id="UP000287023"/>
    </source>
</evidence>
<keyword evidence="12" id="KW-1185">Reference proteome</keyword>
<dbReference type="InterPro" id="IPR000527">
    <property type="entry name" value="Flag_Lring"/>
</dbReference>
<dbReference type="GO" id="GO:0009279">
    <property type="term" value="C:cell outer membrane"/>
    <property type="evidence" value="ECO:0007669"/>
    <property type="project" value="UniProtKB-SubCell"/>
</dbReference>
<comment type="similarity">
    <text evidence="3 10">Belongs to the FlgH family.</text>
</comment>
<dbReference type="RefSeq" id="WP_127063308.1">
    <property type="nucleotide sequence ID" value="NZ_RZHF01000025.1"/>
</dbReference>
<name>A0A3S0WHN9_9GAMM</name>
<dbReference type="PROSITE" id="PS51257">
    <property type="entry name" value="PROKAR_LIPOPROTEIN"/>
    <property type="match status" value="1"/>
</dbReference>
<organism evidence="11 12">
    <name type="scientific">Vreelandella nanhaiensis</name>
    <dbReference type="NCBI Taxonomy" id="1258546"/>
    <lineage>
        <taxon>Bacteria</taxon>
        <taxon>Pseudomonadati</taxon>
        <taxon>Pseudomonadota</taxon>
        <taxon>Gammaproteobacteria</taxon>
        <taxon>Oceanospirillales</taxon>
        <taxon>Halomonadaceae</taxon>
        <taxon>Vreelandella</taxon>
    </lineage>
</organism>
<evidence type="ECO:0000256" key="5">
    <source>
        <dbReference type="ARBA" id="ARBA00022729"/>
    </source>
</evidence>
<dbReference type="Proteomes" id="UP000287023">
    <property type="component" value="Unassembled WGS sequence"/>
</dbReference>
<keyword evidence="6 10" id="KW-0472">Membrane</keyword>
<evidence type="ECO:0000256" key="2">
    <source>
        <dbReference type="ARBA" id="ARBA00004635"/>
    </source>
</evidence>
<dbReference type="PANTHER" id="PTHR34933:SF3">
    <property type="entry name" value="FLAGELLAR L-RING PROTEIN"/>
    <property type="match status" value="1"/>
</dbReference>
<dbReference type="EMBL" id="RZHF01000025">
    <property type="protein sequence ID" value="RUR29197.1"/>
    <property type="molecule type" value="Genomic_DNA"/>
</dbReference>
<dbReference type="Pfam" id="PF02107">
    <property type="entry name" value="FlgH"/>
    <property type="match status" value="1"/>
</dbReference>
<evidence type="ECO:0000256" key="10">
    <source>
        <dbReference type="HAMAP-Rule" id="MF_00415"/>
    </source>
</evidence>
<keyword evidence="10" id="KW-0998">Cell outer membrane</keyword>
<keyword evidence="5 10" id="KW-0732">Signal</keyword>
<evidence type="ECO:0000256" key="6">
    <source>
        <dbReference type="ARBA" id="ARBA00023136"/>
    </source>
</evidence>
<keyword evidence="7" id="KW-0564">Palmitate</keyword>
<comment type="function">
    <text evidence="1 10">Assembles around the rod to form the L-ring and probably protects the motor/basal body from shearing forces during rotation.</text>
</comment>
<dbReference type="PRINTS" id="PR01008">
    <property type="entry name" value="FLGLRINGFLGH"/>
</dbReference>
<accession>A0A3S0WHN9</accession>
<gene>
    <name evidence="10" type="primary">flgH</name>
    <name evidence="11" type="ORF">ELY38_16645</name>
</gene>
<keyword evidence="8 10" id="KW-0975">Bacterial flagellum</keyword>
<dbReference type="GO" id="GO:0003774">
    <property type="term" value="F:cytoskeletal motor activity"/>
    <property type="evidence" value="ECO:0007669"/>
    <property type="project" value="InterPro"/>
</dbReference>
<evidence type="ECO:0000256" key="8">
    <source>
        <dbReference type="ARBA" id="ARBA00023143"/>
    </source>
</evidence>
<reference evidence="11 12" key="1">
    <citation type="submission" date="2018-12" db="EMBL/GenBank/DDBJ databases">
        <title>three novel Halomonas strain isolated from plants.</title>
        <authorList>
            <person name="Sun C."/>
        </authorList>
    </citation>
    <scope>NUCLEOTIDE SEQUENCE [LARGE SCALE GENOMIC DNA]</scope>
    <source>
        <strain evidence="11 12">JCM 18142</strain>
    </source>
</reference>
<evidence type="ECO:0000256" key="1">
    <source>
        <dbReference type="ARBA" id="ARBA00002591"/>
    </source>
</evidence>
<comment type="caution">
    <text evidence="11">The sequence shown here is derived from an EMBL/GenBank/DDBJ whole genome shotgun (WGS) entry which is preliminary data.</text>
</comment>
<keyword evidence="9 10" id="KW-0449">Lipoprotein</keyword>
<comment type="subunit">
    <text evidence="4 10">The basal body constitutes a major portion of the flagellar organelle and consists of four rings (L,P,S, and M) mounted on a central rod.</text>
</comment>
<sequence>MREFYNVSRQLSVIALLFFILLAAGCAQIPRASVVGEQEQIEIVDRPPPVPNGSIYQARRGYQPLFEDRRPRAMGDILTIVLDEQVSASKNARTNASRTGSSSLELAQLPDVLDTLAEYGFDLSGASDFNGGGGAQANNSFTGTITVSVLEVMNNGNLRVRGEKQIAINQGTEFIRFSGVVNPRTITTQNTVPSTQVADARIEYVGDGYINEAQHMGWLQRFFLNVSPF</sequence>
<dbReference type="GO" id="GO:0009427">
    <property type="term" value="C:bacterial-type flagellum basal body, distal rod, L ring"/>
    <property type="evidence" value="ECO:0007669"/>
    <property type="project" value="InterPro"/>
</dbReference>
<dbReference type="AlphaFoldDB" id="A0A3S0WHN9"/>
<dbReference type="OrthoDB" id="9789463at2"/>
<keyword evidence="11" id="KW-0969">Cilium</keyword>
<keyword evidence="11" id="KW-0966">Cell projection</keyword>
<dbReference type="GO" id="GO:0071973">
    <property type="term" value="P:bacterial-type flagellum-dependent cell motility"/>
    <property type="evidence" value="ECO:0007669"/>
    <property type="project" value="InterPro"/>
</dbReference>
<evidence type="ECO:0000256" key="9">
    <source>
        <dbReference type="ARBA" id="ARBA00023288"/>
    </source>
</evidence>
<dbReference type="PANTHER" id="PTHR34933">
    <property type="entry name" value="FLAGELLAR L-RING PROTEIN"/>
    <property type="match status" value="1"/>
</dbReference>
<comment type="subcellular location">
    <subcellularLocation>
        <location evidence="10">Cell outer membrane</location>
        <topology evidence="10">Lipid-anchor</topology>
    </subcellularLocation>
    <subcellularLocation>
        <location evidence="10">Bacterial flagellum basal body</location>
    </subcellularLocation>
    <subcellularLocation>
        <location evidence="2">Membrane</location>
        <topology evidence="2">Lipid-anchor</topology>
    </subcellularLocation>
</comment>
<protein>
    <recommendedName>
        <fullName evidence="10">Flagellar L-ring protein</fullName>
    </recommendedName>
    <alternativeName>
        <fullName evidence="10">Basal body L-ring protein</fullName>
    </alternativeName>
</protein>
<dbReference type="HAMAP" id="MF_00415">
    <property type="entry name" value="FlgH"/>
    <property type="match status" value="1"/>
</dbReference>
<proteinExistence type="inferred from homology"/>